<keyword evidence="6 7" id="KW-0472">Membrane</keyword>
<keyword evidence="3" id="KW-1003">Cell membrane</keyword>
<feature type="compositionally biased region" description="Low complexity" evidence="8">
    <location>
        <begin position="35"/>
        <end position="62"/>
    </location>
</feature>
<dbReference type="EMBL" id="CP074371">
    <property type="protein sequence ID" value="QVI23720.1"/>
    <property type="molecule type" value="Genomic_DNA"/>
</dbReference>
<feature type="transmembrane region" description="Helical" evidence="7">
    <location>
        <begin position="326"/>
        <end position="349"/>
    </location>
</feature>
<feature type="transmembrane region" description="Helical" evidence="7">
    <location>
        <begin position="165"/>
        <end position="187"/>
    </location>
</feature>
<reference evidence="10 11" key="1">
    <citation type="submission" date="2021-04" db="EMBL/GenBank/DDBJ databases">
        <title>Nocardia tengchongensis.</title>
        <authorList>
            <person name="Zhuang k."/>
            <person name="Ran Y."/>
            <person name="Li W."/>
        </authorList>
    </citation>
    <scope>NUCLEOTIDE SEQUENCE [LARGE SCALE GENOMIC DNA]</scope>
    <source>
        <strain evidence="10 11">CFH S0057</strain>
    </source>
</reference>
<evidence type="ECO:0000256" key="7">
    <source>
        <dbReference type="RuleBase" id="RU363032"/>
    </source>
</evidence>
<evidence type="ECO:0000256" key="8">
    <source>
        <dbReference type="SAM" id="MobiDB-lite"/>
    </source>
</evidence>
<dbReference type="PANTHER" id="PTHR43386">
    <property type="entry name" value="OLIGOPEPTIDE TRANSPORT SYSTEM PERMEASE PROTEIN APPC"/>
    <property type="match status" value="1"/>
</dbReference>
<evidence type="ECO:0000256" key="5">
    <source>
        <dbReference type="ARBA" id="ARBA00022989"/>
    </source>
</evidence>
<dbReference type="CDD" id="cd06261">
    <property type="entry name" value="TM_PBP2"/>
    <property type="match status" value="1"/>
</dbReference>
<evidence type="ECO:0000256" key="1">
    <source>
        <dbReference type="ARBA" id="ARBA00004651"/>
    </source>
</evidence>
<evidence type="ECO:0000256" key="6">
    <source>
        <dbReference type="ARBA" id="ARBA00023136"/>
    </source>
</evidence>
<comment type="similarity">
    <text evidence="7">Belongs to the binding-protein-dependent transport system permease family.</text>
</comment>
<keyword evidence="11" id="KW-1185">Reference proteome</keyword>
<keyword evidence="4 7" id="KW-0812">Transmembrane</keyword>
<proteinExistence type="inferred from homology"/>
<organism evidence="10 11">
    <name type="scientific">Nocardia tengchongensis</name>
    <dbReference type="NCBI Taxonomy" id="2055889"/>
    <lineage>
        <taxon>Bacteria</taxon>
        <taxon>Bacillati</taxon>
        <taxon>Actinomycetota</taxon>
        <taxon>Actinomycetes</taxon>
        <taxon>Mycobacteriales</taxon>
        <taxon>Nocardiaceae</taxon>
        <taxon>Nocardia</taxon>
    </lineage>
</organism>
<dbReference type="InterPro" id="IPR035906">
    <property type="entry name" value="MetI-like_sf"/>
</dbReference>
<sequence>MSDLIAPTQPSTDTASELRGDAGRPLVGTTTKLSTTTATEPPTATATEPPTAAEPAAATAPELLGGAVPEAGAGDKAAAETPVRESNPRRSGLRALAHGQGLAGLLLIAVITLAALAAGVLTNYGPLEQIPGANLLGPSGEHWLGTDHLNRDVFTRMLYGIRVDLLIAFLAVPAGAALGSVVGLVATVNPVADVLAQRLFDLILAFPALIFAIALTAVTGPGAHAVAIVIIAAEIPIFGRQIRTAVLAVREQPFVEAATVIGASTGWTLRKHVLPNVIEPLGVQLALSLSLAVFVDSAMSFIGIGVRPPDPSLGSIIAESTRNLDANPAMAVGPLLVVSALTLGFLLIAQALGRARRAI</sequence>
<dbReference type="PROSITE" id="PS50928">
    <property type="entry name" value="ABC_TM1"/>
    <property type="match status" value="1"/>
</dbReference>
<gene>
    <name evidence="10" type="ORF">KHQ06_13320</name>
</gene>
<dbReference type="PANTHER" id="PTHR43386:SF1">
    <property type="entry name" value="D,D-DIPEPTIDE TRANSPORT SYSTEM PERMEASE PROTEIN DDPC-RELATED"/>
    <property type="match status" value="1"/>
</dbReference>
<evidence type="ECO:0000259" key="9">
    <source>
        <dbReference type="PROSITE" id="PS50928"/>
    </source>
</evidence>
<dbReference type="Pfam" id="PF00528">
    <property type="entry name" value="BPD_transp_1"/>
    <property type="match status" value="1"/>
</dbReference>
<feature type="transmembrane region" description="Helical" evidence="7">
    <location>
        <begin position="102"/>
        <end position="121"/>
    </location>
</feature>
<evidence type="ECO:0000313" key="11">
    <source>
        <dbReference type="Proteomes" id="UP000683310"/>
    </source>
</evidence>
<keyword evidence="2 7" id="KW-0813">Transport</keyword>
<name>A0ABX8CV00_9NOCA</name>
<dbReference type="Gene3D" id="1.10.3720.10">
    <property type="entry name" value="MetI-like"/>
    <property type="match status" value="1"/>
</dbReference>
<evidence type="ECO:0000256" key="4">
    <source>
        <dbReference type="ARBA" id="ARBA00022692"/>
    </source>
</evidence>
<feature type="region of interest" description="Disordered" evidence="8">
    <location>
        <begin position="1"/>
        <end position="91"/>
    </location>
</feature>
<evidence type="ECO:0000256" key="3">
    <source>
        <dbReference type="ARBA" id="ARBA00022475"/>
    </source>
</evidence>
<accession>A0ABX8CV00</accession>
<evidence type="ECO:0000313" key="10">
    <source>
        <dbReference type="EMBL" id="QVI23720.1"/>
    </source>
</evidence>
<protein>
    <submittedName>
        <fullName evidence="10">ABC transporter permease</fullName>
    </submittedName>
</protein>
<evidence type="ECO:0000256" key="2">
    <source>
        <dbReference type="ARBA" id="ARBA00022448"/>
    </source>
</evidence>
<dbReference type="InterPro" id="IPR050366">
    <property type="entry name" value="BP-dependent_transpt_permease"/>
</dbReference>
<feature type="transmembrane region" description="Helical" evidence="7">
    <location>
        <begin position="199"/>
        <end position="218"/>
    </location>
</feature>
<keyword evidence="5 7" id="KW-1133">Transmembrane helix</keyword>
<dbReference type="SUPFAM" id="SSF161098">
    <property type="entry name" value="MetI-like"/>
    <property type="match status" value="1"/>
</dbReference>
<comment type="subcellular location">
    <subcellularLocation>
        <location evidence="1 7">Cell membrane</location>
        <topology evidence="1 7">Multi-pass membrane protein</topology>
    </subcellularLocation>
</comment>
<feature type="domain" description="ABC transmembrane type-1" evidence="9">
    <location>
        <begin position="161"/>
        <end position="347"/>
    </location>
</feature>
<dbReference type="InterPro" id="IPR000515">
    <property type="entry name" value="MetI-like"/>
</dbReference>
<dbReference type="Proteomes" id="UP000683310">
    <property type="component" value="Chromosome"/>
</dbReference>